<dbReference type="SUPFAM" id="SSF49329">
    <property type="entry name" value="Cu,Zn superoxide dismutase-like"/>
    <property type="match status" value="1"/>
</dbReference>
<dbReference type="InterPro" id="IPR036423">
    <property type="entry name" value="SOD-like_Cu/Zn_dom_sf"/>
</dbReference>
<dbReference type="EMBL" id="QGGY01000005">
    <property type="protein sequence ID" value="PWJ76206.1"/>
    <property type="molecule type" value="Genomic_DNA"/>
</dbReference>
<feature type="domain" description="Superoxide dismutase copper/zinc binding" evidence="2">
    <location>
        <begin position="36"/>
        <end position="162"/>
    </location>
</feature>
<protein>
    <submittedName>
        <fullName evidence="3">Cu-Zn family superoxide dismutase</fullName>
    </submittedName>
</protein>
<dbReference type="Gene3D" id="2.60.40.200">
    <property type="entry name" value="Superoxide dismutase, copper/zinc binding domain"/>
    <property type="match status" value="1"/>
</dbReference>
<proteinExistence type="inferred from homology"/>
<dbReference type="GO" id="GO:0006801">
    <property type="term" value="P:superoxide metabolic process"/>
    <property type="evidence" value="ECO:0007669"/>
    <property type="project" value="InterPro"/>
</dbReference>
<dbReference type="Proteomes" id="UP000245412">
    <property type="component" value="Unassembled WGS sequence"/>
</dbReference>
<accession>A0AB73T587</accession>
<dbReference type="Pfam" id="PF00080">
    <property type="entry name" value="Sod_Cu"/>
    <property type="match status" value="1"/>
</dbReference>
<sequence>MPMRTELNEALSTILQMIPQAYAFIRGSEAYPDINGAVYFYPIWEGTLIIADVYGLPRETEPCTGRIFGFHIHEGRSCTGNSQDPFADTGSHYNPADCRHPEHAGDFPPLFGNDGYALTMFYTNRFVPEEVIGHTVVIHDMPDDFRTQPSGDSGSKIACGEIEANFL</sequence>
<evidence type="ECO:0000256" key="1">
    <source>
        <dbReference type="ARBA" id="ARBA00010457"/>
    </source>
</evidence>
<evidence type="ECO:0000313" key="3">
    <source>
        <dbReference type="EMBL" id="PWJ76206.1"/>
    </source>
</evidence>
<evidence type="ECO:0000259" key="2">
    <source>
        <dbReference type="Pfam" id="PF00080"/>
    </source>
</evidence>
<organism evidence="3 4">
    <name type="scientific">Murimonas intestini</name>
    <dbReference type="NCBI Taxonomy" id="1337051"/>
    <lineage>
        <taxon>Bacteria</taxon>
        <taxon>Bacillati</taxon>
        <taxon>Bacillota</taxon>
        <taxon>Clostridia</taxon>
        <taxon>Lachnospirales</taxon>
        <taxon>Lachnospiraceae</taxon>
        <taxon>Murimonas</taxon>
    </lineage>
</organism>
<comment type="similarity">
    <text evidence="1">Belongs to the Cu-Zn superoxide dismutase family.</text>
</comment>
<dbReference type="PANTHER" id="PTHR10003">
    <property type="entry name" value="SUPEROXIDE DISMUTASE CU-ZN -RELATED"/>
    <property type="match status" value="1"/>
</dbReference>
<name>A0AB73T587_9FIRM</name>
<gene>
    <name evidence="3" type="ORF">C7383_105243</name>
</gene>
<dbReference type="GO" id="GO:0005507">
    <property type="term" value="F:copper ion binding"/>
    <property type="evidence" value="ECO:0007669"/>
    <property type="project" value="InterPro"/>
</dbReference>
<dbReference type="InterPro" id="IPR024134">
    <property type="entry name" value="SOD_Cu/Zn_/chaperone"/>
</dbReference>
<dbReference type="InterPro" id="IPR001424">
    <property type="entry name" value="SOD_Cu_Zn_dom"/>
</dbReference>
<evidence type="ECO:0000313" key="4">
    <source>
        <dbReference type="Proteomes" id="UP000245412"/>
    </source>
</evidence>
<reference evidence="3 4" key="1">
    <citation type="submission" date="2018-05" db="EMBL/GenBank/DDBJ databases">
        <authorList>
            <person name="Goeker M."/>
            <person name="Huntemann M."/>
            <person name="Clum A."/>
            <person name="Pillay M."/>
            <person name="Palaniappan K."/>
            <person name="Varghese N."/>
            <person name="Mikhailova N."/>
            <person name="Stamatis D."/>
            <person name="Reddy T."/>
            <person name="Daum C."/>
            <person name="Shapiro N."/>
            <person name="Ivanova N."/>
            <person name="Kyrpides N."/>
            <person name="Woyke T."/>
        </authorList>
    </citation>
    <scope>NUCLEOTIDE SEQUENCE [LARGE SCALE GENOMIC DNA]</scope>
    <source>
        <strain evidence="3 4">DSM 26524</strain>
    </source>
</reference>
<dbReference type="AlphaFoldDB" id="A0AB73T587"/>
<comment type="caution">
    <text evidence="3">The sequence shown here is derived from an EMBL/GenBank/DDBJ whole genome shotgun (WGS) entry which is preliminary data.</text>
</comment>
<keyword evidence="4" id="KW-1185">Reference proteome</keyword>